<dbReference type="GO" id="GO:0060271">
    <property type="term" value="P:cilium assembly"/>
    <property type="evidence" value="ECO:0007669"/>
    <property type="project" value="InterPro"/>
</dbReference>
<dbReference type="STRING" id="283909.R7UM31"/>
<name>R7UM31_CAPTE</name>
<dbReference type="EMBL" id="KB300039">
    <property type="protein sequence ID" value="ELU07290.1"/>
    <property type="molecule type" value="Genomic_DNA"/>
</dbReference>
<accession>R7UM31</accession>
<evidence type="ECO:0000313" key="3">
    <source>
        <dbReference type="Proteomes" id="UP000014760"/>
    </source>
</evidence>
<dbReference type="AlphaFoldDB" id="R7UM31"/>
<dbReference type="PANTHER" id="PTHR28596:SF1">
    <property type="entry name" value="BBSOME-INTERACTING PROTEIN 1"/>
    <property type="match status" value="1"/>
</dbReference>
<dbReference type="OMA" id="QSERADC"/>
<dbReference type="HOGENOM" id="CLU_185680_0_0_1"/>
<dbReference type="EnsemblMetazoa" id="CapteT60782">
    <property type="protein sequence ID" value="CapteP60782"/>
    <property type="gene ID" value="CapteG60782"/>
</dbReference>
<dbReference type="InterPro" id="IPR028233">
    <property type="entry name" value="BBIP10"/>
</dbReference>
<sequence>SETGLQFHEVLPRNGQVYQEDLPTTVLCKPKLMPLKSVTLERLEKMQRDAQETVKEQE</sequence>
<proteinExistence type="predicted"/>
<organism evidence="1">
    <name type="scientific">Capitella teleta</name>
    <name type="common">Polychaete worm</name>
    <dbReference type="NCBI Taxonomy" id="283909"/>
    <lineage>
        <taxon>Eukaryota</taxon>
        <taxon>Metazoa</taxon>
        <taxon>Spiralia</taxon>
        <taxon>Lophotrochozoa</taxon>
        <taxon>Annelida</taxon>
        <taxon>Polychaeta</taxon>
        <taxon>Sedentaria</taxon>
        <taxon>Scolecida</taxon>
        <taxon>Capitellidae</taxon>
        <taxon>Capitella</taxon>
    </lineage>
</organism>
<dbReference type="GO" id="GO:0097500">
    <property type="term" value="P:receptor localization to non-motile cilium"/>
    <property type="evidence" value="ECO:0007669"/>
    <property type="project" value="TreeGrafter"/>
</dbReference>
<reference evidence="3" key="1">
    <citation type="submission" date="2012-12" db="EMBL/GenBank/DDBJ databases">
        <authorList>
            <person name="Hellsten U."/>
            <person name="Grimwood J."/>
            <person name="Chapman J.A."/>
            <person name="Shapiro H."/>
            <person name="Aerts A."/>
            <person name="Otillar R.P."/>
            <person name="Terry A.Y."/>
            <person name="Boore J.L."/>
            <person name="Simakov O."/>
            <person name="Marletaz F."/>
            <person name="Cho S.-J."/>
            <person name="Edsinger-Gonzales E."/>
            <person name="Havlak P."/>
            <person name="Kuo D.-H."/>
            <person name="Larsson T."/>
            <person name="Lv J."/>
            <person name="Arendt D."/>
            <person name="Savage R."/>
            <person name="Osoegawa K."/>
            <person name="de Jong P."/>
            <person name="Lindberg D.R."/>
            <person name="Seaver E.C."/>
            <person name="Weisblat D.A."/>
            <person name="Putnam N.H."/>
            <person name="Grigoriev I.V."/>
            <person name="Rokhsar D.S."/>
        </authorList>
    </citation>
    <scope>NUCLEOTIDE SEQUENCE</scope>
    <source>
        <strain evidence="3">I ESC-2004</strain>
    </source>
</reference>
<reference evidence="1 3" key="2">
    <citation type="journal article" date="2013" name="Nature">
        <title>Insights into bilaterian evolution from three spiralian genomes.</title>
        <authorList>
            <person name="Simakov O."/>
            <person name="Marletaz F."/>
            <person name="Cho S.J."/>
            <person name="Edsinger-Gonzales E."/>
            <person name="Havlak P."/>
            <person name="Hellsten U."/>
            <person name="Kuo D.H."/>
            <person name="Larsson T."/>
            <person name="Lv J."/>
            <person name="Arendt D."/>
            <person name="Savage R."/>
            <person name="Osoegawa K."/>
            <person name="de Jong P."/>
            <person name="Grimwood J."/>
            <person name="Chapman J.A."/>
            <person name="Shapiro H."/>
            <person name="Aerts A."/>
            <person name="Otillar R.P."/>
            <person name="Terry A.Y."/>
            <person name="Boore J.L."/>
            <person name="Grigoriev I.V."/>
            <person name="Lindberg D.R."/>
            <person name="Seaver E.C."/>
            <person name="Weisblat D.A."/>
            <person name="Putnam N.H."/>
            <person name="Rokhsar D.S."/>
        </authorList>
    </citation>
    <scope>NUCLEOTIDE SEQUENCE</scope>
    <source>
        <strain evidence="1 3">I ESC-2004</strain>
    </source>
</reference>
<dbReference type="Pfam" id="PF14777">
    <property type="entry name" value="BBIP10"/>
    <property type="match status" value="1"/>
</dbReference>
<dbReference type="EMBL" id="AMQN01022379">
    <property type="status" value="NOT_ANNOTATED_CDS"/>
    <property type="molecule type" value="Genomic_DNA"/>
</dbReference>
<dbReference type="PANTHER" id="PTHR28596">
    <property type="entry name" value="BBSOME-INTERACTING PROTEIN 1"/>
    <property type="match status" value="1"/>
</dbReference>
<feature type="non-terminal residue" evidence="1">
    <location>
        <position position="1"/>
    </location>
</feature>
<dbReference type="GO" id="GO:0034464">
    <property type="term" value="C:BBSome"/>
    <property type="evidence" value="ECO:0007669"/>
    <property type="project" value="InterPro"/>
</dbReference>
<dbReference type="Proteomes" id="UP000014760">
    <property type="component" value="Unassembled WGS sequence"/>
</dbReference>
<dbReference type="OrthoDB" id="2154978at2759"/>
<evidence type="ECO:0000313" key="2">
    <source>
        <dbReference type="EnsemblMetazoa" id="CapteP60782"/>
    </source>
</evidence>
<keyword evidence="3" id="KW-1185">Reference proteome</keyword>
<feature type="non-terminal residue" evidence="1">
    <location>
        <position position="58"/>
    </location>
</feature>
<evidence type="ECO:0000313" key="1">
    <source>
        <dbReference type="EMBL" id="ELU07290.1"/>
    </source>
</evidence>
<evidence type="ECO:0008006" key="4">
    <source>
        <dbReference type="Google" id="ProtNLM"/>
    </source>
</evidence>
<reference evidence="2" key="3">
    <citation type="submission" date="2015-06" db="UniProtKB">
        <authorList>
            <consortium name="EnsemblMetazoa"/>
        </authorList>
    </citation>
    <scope>IDENTIFICATION</scope>
</reference>
<gene>
    <name evidence="1" type="ORF">CAPTEDRAFT_60782</name>
</gene>
<protein>
    <recommendedName>
        <fullName evidence="4">BBSome-interacting protein 1</fullName>
    </recommendedName>
</protein>
<dbReference type="FunCoup" id="R7UM31">
    <property type="interactions" value="148"/>
</dbReference>